<evidence type="ECO:0000313" key="1">
    <source>
        <dbReference type="EMBL" id="KAK7755566.1"/>
    </source>
</evidence>
<accession>A0AAN9UXW5</accession>
<comment type="caution">
    <text evidence="1">The sequence shown here is derived from an EMBL/GenBank/DDBJ whole genome shotgun (WGS) entry which is preliminary data.</text>
</comment>
<dbReference type="AlphaFoldDB" id="A0AAN9UXW5"/>
<organism evidence="1 2">
    <name type="scientific">Diatrype stigma</name>
    <dbReference type="NCBI Taxonomy" id="117547"/>
    <lineage>
        <taxon>Eukaryota</taxon>
        <taxon>Fungi</taxon>
        <taxon>Dikarya</taxon>
        <taxon>Ascomycota</taxon>
        <taxon>Pezizomycotina</taxon>
        <taxon>Sordariomycetes</taxon>
        <taxon>Xylariomycetidae</taxon>
        <taxon>Xylariales</taxon>
        <taxon>Diatrypaceae</taxon>
        <taxon>Diatrype</taxon>
    </lineage>
</organism>
<reference evidence="1 2" key="1">
    <citation type="submission" date="2024-02" db="EMBL/GenBank/DDBJ databases">
        <title>De novo assembly and annotation of 12 fungi associated with fruit tree decline syndrome in Ontario, Canada.</title>
        <authorList>
            <person name="Sulman M."/>
            <person name="Ellouze W."/>
            <person name="Ilyukhin E."/>
        </authorList>
    </citation>
    <scope>NUCLEOTIDE SEQUENCE [LARGE SCALE GENOMIC DNA]</scope>
    <source>
        <strain evidence="1 2">M11/M66-122</strain>
    </source>
</reference>
<dbReference type="Proteomes" id="UP001320420">
    <property type="component" value="Unassembled WGS sequence"/>
</dbReference>
<dbReference type="SUPFAM" id="SSF56801">
    <property type="entry name" value="Acetyl-CoA synthetase-like"/>
    <property type="match status" value="1"/>
</dbReference>
<protein>
    <recommendedName>
        <fullName evidence="3">AMP-dependent synthetase/ligase domain-containing protein</fullName>
    </recommendedName>
</protein>
<dbReference type="EMBL" id="JAKJXP020000012">
    <property type="protein sequence ID" value="KAK7755566.1"/>
    <property type="molecule type" value="Genomic_DNA"/>
</dbReference>
<gene>
    <name evidence="1" type="ORF">SLS62_002500</name>
</gene>
<proteinExistence type="predicted"/>
<name>A0AAN9UXW5_9PEZI</name>
<evidence type="ECO:0000313" key="2">
    <source>
        <dbReference type="Proteomes" id="UP001320420"/>
    </source>
</evidence>
<dbReference type="Gene3D" id="3.40.50.12780">
    <property type="entry name" value="N-terminal domain of ligase-like"/>
    <property type="match status" value="1"/>
</dbReference>
<keyword evidence="2" id="KW-1185">Reference proteome</keyword>
<sequence>MVSEHERVARAANCLLPHVVDRLARERPNARYGEWVMGSGVTIVTYAELANVVNGLAWSLIDQLGGPGSSETHPAVLTYVGPNDVRYSAMVFAAAKVGYVLFATSPRNSTAAHRALFDRLQCQTLVTSDPVPPAASTILEAIKPPRHLKVPSIEELFEKRYPPYVLDKDFQHLRHKPFIVL</sequence>
<dbReference type="InterPro" id="IPR042099">
    <property type="entry name" value="ANL_N_sf"/>
</dbReference>
<evidence type="ECO:0008006" key="3">
    <source>
        <dbReference type="Google" id="ProtNLM"/>
    </source>
</evidence>